<dbReference type="Gene3D" id="3.40.50.150">
    <property type="entry name" value="Vaccinia Virus protein VP39"/>
    <property type="match status" value="1"/>
</dbReference>
<accession>A0A0F9JYK8</accession>
<dbReference type="AlphaFoldDB" id="A0A0F9JYK8"/>
<dbReference type="GO" id="GO:0008757">
    <property type="term" value="F:S-adenosylmethionine-dependent methyltransferase activity"/>
    <property type="evidence" value="ECO:0007669"/>
    <property type="project" value="InterPro"/>
</dbReference>
<dbReference type="SUPFAM" id="SSF53335">
    <property type="entry name" value="S-adenosyl-L-methionine-dependent methyltransferases"/>
    <property type="match status" value="1"/>
</dbReference>
<name>A0A0F9JYK8_9ZZZZ</name>
<feature type="non-terminal residue" evidence="2">
    <location>
        <position position="1"/>
    </location>
</feature>
<gene>
    <name evidence="2" type="ORF">LCGC14_1469870</name>
</gene>
<sequence length="144" mass="17030">DIVYDLNKRIECNCGYSSKHIIGCYAQYQEFFDIVFCLEVFEYIWNPYEAVKNLWWMLKPGGELYISFPFVYPHHNPEGHDYLRYTQWGALKLLKETGFNVIEVNSRVETCGLLNQFYSLEKMHPAKGFDGHHDIGYMIKAIKK</sequence>
<reference evidence="2" key="1">
    <citation type="journal article" date="2015" name="Nature">
        <title>Complex archaea that bridge the gap between prokaryotes and eukaryotes.</title>
        <authorList>
            <person name="Spang A."/>
            <person name="Saw J.H."/>
            <person name="Jorgensen S.L."/>
            <person name="Zaremba-Niedzwiedzka K."/>
            <person name="Martijn J."/>
            <person name="Lind A.E."/>
            <person name="van Eijk R."/>
            <person name="Schleper C."/>
            <person name="Guy L."/>
            <person name="Ettema T.J."/>
        </authorList>
    </citation>
    <scope>NUCLEOTIDE SEQUENCE</scope>
</reference>
<comment type="caution">
    <text evidence="2">The sequence shown here is derived from an EMBL/GenBank/DDBJ whole genome shotgun (WGS) entry which is preliminary data.</text>
</comment>
<dbReference type="InterPro" id="IPR013216">
    <property type="entry name" value="Methyltransf_11"/>
</dbReference>
<dbReference type="EMBL" id="LAZR01010328">
    <property type="protein sequence ID" value="KKM67556.1"/>
    <property type="molecule type" value="Genomic_DNA"/>
</dbReference>
<dbReference type="InterPro" id="IPR029063">
    <property type="entry name" value="SAM-dependent_MTases_sf"/>
</dbReference>
<dbReference type="Pfam" id="PF08241">
    <property type="entry name" value="Methyltransf_11"/>
    <property type="match status" value="1"/>
</dbReference>
<evidence type="ECO:0000313" key="2">
    <source>
        <dbReference type="EMBL" id="KKM67556.1"/>
    </source>
</evidence>
<proteinExistence type="predicted"/>
<protein>
    <recommendedName>
        <fullName evidence="1">Methyltransferase type 11 domain-containing protein</fullName>
    </recommendedName>
</protein>
<evidence type="ECO:0000259" key="1">
    <source>
        <dbReference type="Pfam" id="PF08241"/>
    </source>
</evidence>
<organism evidence="2">
    <name type="scientific">marine sediment metagenome</name>
    <dbReference type="NCBI Taxonomy" id="412755"/>
    <lineage>
        <taxon>unclassified sequences</taxon>
        <taxon>metagenomes</taxon>
        <taxon>ecological metagenomes</taxon>
    </lineage>
</organism>
<feature type="domain" description="Methyltransferase type 11" evidence="1">
    <location>
        <begin position="30"/>
        <end position="66"/>
    </location>
</feature>